<organism evidence="5 6">
    <name type="scientific">Skeletonema marinoi</name>
    <dbReference type="NCBI Taxonomy" id="267567"/>
    <lineage>
        <taxon>Eukaryota</taxon>
        <taxon>Sar</taxon>
        <taxon>Stramenopiles</taxon>
        <taxon>Ochrophyta</taxon>
        <taxon>Bacillariophyta</taxon>
        <taxon>Coscinodiscophyceae</taxon>
        <taxon>Thalassiosirophycidae</taxon>
        <taxon>Thalassiosirales</taxon>
        <taxon>Skeletonemataceae</taxon>
        <taxon>Skeletonema</taxon>
        <taxon>Skeletonema marinoi-dohrnii complex</taxon>
    </lineage>
</organism>
<dbReference type="EMBL" id="JATAAI010000002">
    <property type="protein sequence ID" value="KAK1748056.1"/>
    <property type="molecule type" value="Genomic_DNA"/>
</dbReference>
<keyword evidence="5" id="KW-0456">Lyase</keyword>
<dbReference type="GO" id="GO:0005737">
    <property type="term" value="C:cytoplasm"/>
    <property type="evidence" value="ECO:0007669"/>
    <property type="project" value="TreeGrafter"/>
</dbReference>
<feature type="region of interest" description="Disordered" evidence="3">
    <location>
        <begin position="1"/>
        <end position="48"/>
    </location>
</feature>
<evidence type="ECO:0000256" key="3">
    <source>
        <dbReference type="SAM" id="MobiDB-lite"/>
    </source>
</evidence>
<feature type="compositionally biased region" description="Polar residues" evidence="3">
    <location>
        <begin position="163"/>
        <end position="178"/>
    </location>
</feature>
<evidence type="ECO:0000313" key="6">
    <source>
        <dbReference type="Proteomes" id="UP001224775"/>
    </source>
</evidence>
<dbReference type="GO" id="GO:0009190">
    <property type="term" value="P:cyclic nucleotide biosynthetic process"/>
    <property type="evidence" value="ECO:0007669"/>
    <property type="project" value="InterPro"/>
</dbReference>
<dbReference type="GO" id="GO:0005524">
    <property type="term" value="F:ATP binding"/>
    <property type="evidence" value="ECO:0007669"/>
    <property type="project" value="UniProtKB-KW"/>
</dbReference>
<dbReference type="InterPro" id="IPR011990">
    <property type="entry name" value="TPR-like_helical_dom_sf"/>
</dbReference>
<feature type="compositionally biased region" description="Low complexity" evidence="3">
    <location>
        <begin position="33"/>
        <end position="47"/>
    </location>
</feature>
<gene>
    <name evidence="5" type="ORF">QTG54_002019</name>
</gene>
<dbReference type="SUPFAM" id="SSF55073">
    <property type="entry name" value="Nucleotide cyclase"/>
    <property type="match status" value="2"/>
</dbReference>
<dbReference type="Gene3D" id="3.40.50.300">
    <property type="entry name" value="P-loop containing nucleotide triphosphate hydrolases"/>
    <property type="match status" value="1"/>
</dbReference>
<keyword evidence="2" id="KW-0067">ATP-binding</keyword>
<dbReference type="CDD" id="cd07302">
    <property type="entry name" value="CHD"/>
    <property type="match status" value="2"/>
</dbReference>
<reference evidence="5" key="1">
    <citation type="submission" date="2023-06" db="EMBL/GenBank/DDBJ databases">
        <title>Survivors Of The Sea: Transcriptome response of Skeletonema marinoi to long-term dormancy.</title>
        <authorList>
            <person name="Pinder M.I.M."/>
            <person name="Kourtchenko O."/>
            <person name="Robertson E.K."/>
            <person name="Larsson T."/>
            <person name="Maumus F."/>
            <person name="Osuna-Cruz C.M."/>
            <person name="Vancaester E."/>
            <person name="Stenow R."/>
            <person name="Vandepoele K."/>
            <person name="Ploug H."/>
            <person name="Bruchert V."/>
            <person name="Godhe A."/>
            <person name="Topel M."/>
        </authorList>
    </citation>
    <scope>NUCLEOTIDE SEQUENCE</scope>
    <source>
        <strain evidence="5">R05AC</strain>
    </source>
</reference>
<protein>
    <submittedName>
        <fullName evidence="5">Adenylate/guanylate cyclase domain-containing protein</fullName>
        <ecNumber evidence="5">4.6.1.-</ecNumber>
    </submittedName>
</protein>
<feature type="domain" description="Guanylate cyclase" evidence="4">
    <location>
        <begin position="585"/>
        <end position="725"/>
    </location>
</feature>
<dbReference type="EC" id="4.6.1.-" evidence="5"/>
<dbReference type="SUPFAM" id="SSF48452">
    <property type="entry name" value="TPR-like"/>
    <property type="match status" value="1"/>
</dbReference>
<comment type="caution">
    <text evidence="5">The sequence shown here is derived from an EMBL/GenBank/DDBJ whole genome shotgun (WGS) entry which is preliminary data.</text>
</comment>
<sequence>MMKGGKEKPPAQPPSSIRVGEQNCHDIDDDDSSYSSDDTSSVMSSLSEKYRRLEGLRGSGNQSSASPQPSIHFINSTPGKICGAVEFENDDKANMVATLMKNHGQDVSISLMERSCSIESIIRLSQHVPGCVIGSLLDDITRDRKERKERGNRRRRRGDVQPINKSWKSTSSEFSLQTCEEEKVYDGDQFSSPDSRMGSPGQRSIAKLGGGDTKSLPYTKSLPLSGRRESALLFVDISGFTKLSTMLDVDSFSNCINTYFQKVINQVGSYGGDILKFAGDAIFCEWRVSSHESVQTLEQCVLQAATCAADIVALCSDFNLVGDSGISRQRASLVSSTLRSSTHSWSDDLRASLQKADIDDAPQSPSQRRPSLEEGRRMSLDDRRRPSEHGQNRERRPSDHGHNEQRRPSFKRRVSIEAPFNNRPAVESTLNVKCGIGVGHMAGVHVGDNTSRREFVMLGDPIDQVAAAEAAASHGEVFASPEAIAYLTKMGSVRGDWKSNVNDGLPTRLAVRGERFFYPKEEYTPCRGIGLPCEGEKLLRHFDDFDSSELNWLKRMISLYVHPVVVSEEHESSSHVKHETDYDRNVAAAELRNVYTCFISPKIDYNLTGDEEKDQKLFHRLNDIMTITTRHLDRAQGHLRQFILDDKGVVLIFTFGLRGSTFPNMIAQRAIPLTFTIVQSLQDELGIKVSAGATFEKAYCGVVGGVNRHEFAVLGPAVNLAARLMSPKHNSDVILVDKNVRLLTSQIFFRPLPAVMAKGYADPVPIFQPMKISSDQQGSRWGHAKKKFVGRASEIKQSMHVAKEMALNSVTSKFLFVSAPSGTGKSSLMVQATETVRAMVKKMKKRVIVTRYISNEGDSRIPFSLFRSIFKDLLRQIKHDDEGSVASSREGSTKGRINVERPVDFEIDKEWDSLSLQSNSTMSSVMSTDATRFRFICEELNAPPEFAEVVGKRLLGLKSTAAPSTASKPPDLDKILNFIADAFIRCTKHADLVLLALDDVHWMDEMSWKVVQAIFERSENVLTFCGSRPPSTNHLAVDEKFWSELHGAYREEGRYMEINLGLFSETDAQEMIAYHLDISVDKIDGSFLRNVFTSSGGMPHYLSYVLETIKRNDLTVELDNGLIGLKSSESAESKLGFKSVNDLLLYRLDALDSSVRTTLHLAAVLGTEFDLLDAALTYEEMFDVIDSDRFQSAMELCAHFDVAEKEGILEQVVSSTKHDQDEFGDPADEEGNLCTGLEDVFISPSGRKSHPLYSDNRRYRFTHDSWKTSILSVMLDGRKEEMHEQIATVLEREIVEETESKDDLELQIHVFKHWNLSGNFTKAAELALMIGGQLMILGLNSQADLLFSDVIVSLKNEQGGVSYGDISSSVLDALEPAELELLIKVYIAKGKALCNLAKGRAGAEAYQSALDILHYTPCAFEQDFDRSVSFPIFSGLFLVLKMGVIEQNEGGSYEVGLCKQFVEQARLNNDPVHYGRALAMQGETLARLGKFEEALDNLETIKSIYDIETQHVAICKAYGSDRVGQAFSHSVNWNHALGRTDAALATCKYIVEEIVPKSDPKNAHNTFCLLYSVIVTMKEHDKALEARELMIASIVAPFEEHVGSGGSTFTKPMWQPILMVLDMQGNEDKEIEHIDEYLDWALDDSSYALKSVIEGAMGNFSATPLAMFAEVPYYLAKRKEVDLEKRKCLIQTACTQMEKSLENAQKCIPYAKSYAEEKIAAIRALAAELDGINSTYSA</sequence>
<dbReference type="InterPro" id="IPR029787">
    <property type="entry name" value="Nucleotide_cyclase"/>
</dbReference>
<dbReference type="GO" id="GO:0004016">
    <property type="term" value="F:adenylate cyclase activity"/>
    <property type="evidence" value="ECO:0007669"/>
    <property type="project" value="TreeGrafter"/>
</dbReference>
<feature type="compositionally biased region" description="Basic and acidic residues" evidence="3">
    <location>
        <begin position="370"/>
        <end position="407"/>
    </location>
</feature>
<keyword evidence="1" id="KW-0547">Nucleotide-binding</keyword>
<dbReference type="Pfam" id="PF13191">
    <property type="entry name" value="AAA_16"/>
    <property type="match status" value="1"/>
</dbReference>
<evidence type="ECO:0000256" key="2">
    <source>
        <dbReference type="ARBA" id="ARBA00022840"/>
    </source>
</evidence>
<feature type="domain" description="Guanylate cyclase" evidence="4">
    <location>
        <begin position="231"/>
        <end position="284"/>
    </location>
</feature>
<feature type="region of interest" description="Disordered" evidence="3">
    <location>
        <begin position="355"/>
        <end position="416"/>
    </location>
</feature>
<evidence type="ECO:0000313" key="5">
    <source>
        <dbReference type="EMBL" id="KAK1748056.1"/>
    </source>
</evidence>
<dbReference type="InterPro" id="IPR041664">
    <property type="entry name" value="AAA_16"/>
</dbReference>
<feature type="region of interest" description="Disordered" evidence="3">
    <location>
        <begin position="144"/>
        <end position="210"/>
    </location>
</feature>
<proteinExistence type="predicted"/>
<dbReference type="PROSITE" id="PS50125">
    <property type="entry name" value="GUANYLATE_CYCLASE_2"/>
    <property type="match status" value="2"/>
</dbReference>
<dbReference type="PANTHER" id="PTHR16305:SF28">
    <property type="entry name" value="GUANYLATE CYCLASE DOMAIN-CONTAINING PROTEIN"/>
    <property type="match status" value="1"/>
</dbReference>
<evidence type="ECO:0000259" key="4">
    <source>
        <dbReference type="PROSITE" id="PS50125"/>
    </source>
</evidence>
<dbReference type="PANTHER" id="PTHR16305">
    <property type="entry name" value="TESTICULAR SOLUBLE ADENYLYL CYCLASE"/>
    <property type="match status" value="1"/>
</dbReference>
<dbReference type="Gene3D" id="3.30.70.1230">
    <property type="entry name" value="Nucleotide cyclase"/>
    <property type="match status" value="2"/>
</dbReference>
<dbReference type="InterPro" id="IPR001054">
    <property type="entry name" value="A/G_cyclase"/>
</dbReference>
<dbReference type="GO" id="GO:0035556">
    <property type="term" value="P:intracellular signal transduction"/>
    <property type="evidence" value="ECO:0007669"/>
    <property type="project" value="InterPro"/>
</dbReference>
<dbReference type="InterPro" id="IPR027417">
    <property type="entry name" value="P-loop_NTPase"/>
</dbReference>
<accession>A0AAD8YK31</accession>
<name>A0AAD8YK31_9STRA</name>
<evidence type="ECO:0000256" key="1">
    <source>
        <dbReference type="ARBA" id="ARBA00022741"/>
    </source>
</evidence>
<dbReference type="Proteomes" id="UP001224775">
    <property type="component" value="Unassembled WGS sequence"/>
</dbReference>
<dbReference type="SUPFAM" id="SSF52540">
    <property type="entry name" value="P-loop containing nucleoside triphosphate hydrolases"/>
    <property type="match status" value="1"/>
</dbReference>
<keyword evidence="6" id="KW-1185">Reference proteome</keyword>